<keyword evidence="1" id="KW-0472">Membrane</keyword>
<evidence type="ECO:0000313" key="3">
    <source>
        <dbReference type="Proteomes" id="UP000654367"/>
    </source>
</evidence>
<protein>
    <submittedName>
        <fullName evidence="2">Uncharacterized protein</fullName>
    </submittedName>
</protein>
<evidence type="ECO:0000256" key="1">
    <source>
        <dbReference type="SAM" id="Phobius"/>
    </source>
</evidence>
<sequence length="61" mass="7188">MLIIVIFEQMIQPVDFEFILAINELTFLFGWVFIVRKQRVLKCFLMKALYACEEVKQGLCG</sequence>
<dbReference type="Proteomes" id="UP000654367">
    <property type="component" value="Unassembled WGS sequence"/>
</dbReference>
<accession>A0ABQ2Q8T5</accession>
<reference evidence="3" key="1">
    <citation type="journal article" date="2019" name="Int. J. Syst. Evol. Microbiol.">
        <title>The Global Catalogue of Microorganisms (GCM) 10K type strain sequencing project: providing services to taxonomists for standard genome sequencing and annotation.</title>
        <authorList>
            <consortium name="The Broad Institute Genomics Platform"/>
            <consortium name="The Broad Institute Genome Sequencing Center for Infectious Disease"/>
            <person name="Wu L."/>
            <person name="Ma J."/>
        </authorList>
    </citation>
    <scope>NUCLEOTIDE SEQUENCE [LARGE SCALE GENOMIC DNA]</scope>
    <source>
        <strain evidence="3">JCM 32304</strain>
    </source>
</reference>
<organism evidence="2 3">
    <name type="scientific">Shewanella saliphila</name>
    <dbReference type="NCBI Taxonomy" id="2282698"/>
    <lineage>
        <taxon>Bacteria</taxon>
        <taxon>Pseudomonadati</taxon>
        <taxon>Pseudomonadota</taxon>
        <taxon>Gammaproteobacteria</taxon>
        <taxon>Alteromonadales</taxon>
        <taxon>Shewanellaceae</taxon>
        <taxon>Shewanella</taxon>
    </lineage>
</organism>
<comment type="caution">
    <text evidence="2">The sequence shown here is derived from an EMBL/GenBank/DDBJ whole genome shotgun (WGS) entry which is preliminary data.</text>
</comment>
<gene>
    <name evidence="2" type="ORF">GCM10009409_27110</name>
</gene>
<dbReference type="EMBL" id="BMQV01000030">
    <property type="protein sequence ID" value="GGP59703.1"/>
    <property type="molecule type" value="Genomic_DNA"/>
</dbReference>
<proteinExistence type="predicted"/>
<keyword evidence="3" id="KW-1185">Reference proteome</keyword>
<evidence type="ECO:0000313" key="2">
    <source>
        <dbReference type="EMBL" id="GGP59703.1"/>
    </source>
</evidence>
<keyword evidence="1" id="KW-1133">Transmembrane helix</keyword>
<keyword evidence="1" id="KW-0812">Transmembrane</keyword>
<name>A0ABQ2Q8T5_9GAMM</name>
<feature type="transmembrane region" description="Helical" evidence="1">
    <location>
        <begin position="18"/>
        <end position="35"/>
    </location>
</feature>